<dbReference type="NCBIfam" id="TIGR00229">
    <property type="entry name" value="sensory_box"/>
    <property type="match status" value="1"/>
</dbReference>
<dbReference type="InterPro" id="IPR000700">
    <property type="entry name" value="PAS-assoc_C"/>
</dbReference>
<feature type="domain" description="Histidine kinase" evidence="7">
    <location>
        <begin position="410"/>
        <end position="625"/>
    </location>
</feature>
<feature type="transmembrane region" description="Helical" evidence="6">
    <location>
        <begin position="169"/>
        <end position="190"/>
    </location>
</feature>
<dbReference type="InterPro" id="IPR004358">
    <property type="entry name" value="Sig_transdc_His_kin-like_C"/>
</dbReference>
<name>H8I829_METCZ</name>
<dbReference type="CDD" id="cd00130">
    <property type="entry name" value="PAS"/>
    <property type="match status" value="1"/>
</dbReference>
<dbReference type="EC" id="2.7.13.3" evidence="2"/>
<dbReference type="Gene3D" id="3.30.565.10">
    <property type="entry name" value="Histidine kinase-like ATPase, C-terminal domain"/>
    <property type="match status" value="1"/>
</dbReference>
<dbReference type="EMBL" id="CP003243">
    <property type="protein sequence ID" value="AFD00847.1"/>
    <property type="molecule type" value="Genomic_DNA"/>
</dbReference>
<dbReference type="GO" id="GO:0004673">
    <property type="term" value="F:protein histidine kinase activity"/>
    <property type="evidence" value="ECO:0007669"/>
    <property type="project" value="UniProtKB-EC"/>
</dbReference>
<organism evidence="10 11">
    <name type="scientific">Methanocella conradii (strain DSM 24694 / JCM 17849 / CGMCC 1.5162 / HZ254)</name>
    <dbReference type="NCBI Taxonomy" id="1041930"/>
    <lineage>
        <taxon>Archaea</taxon>
        <taxon>Methanobacteriati</taxon>
        <taxon>Methanobacteriota</taxon>
        <taxon>Stenosarchaea group</taxon>
        <taxon>Methanomicrobia</taxon>
        <taxon>Methanocellales</taxon>
        <taxon>Methanocellaceae</taxon>
        <taxon>Methanocella</taxon>
    </lineage>
</organism>
<evidence type="ECO:0000259" key="7">
    <source>
        <dbReference type="PROSITE" id="PS50109"/>
    </source>
</evidence>
<dbReference type="eggNOG" id="arCOG02353">
    <property type="taxonomic scope" value="Archaea"/>
</dbReference>
<proteinExistence type="predicted"/>
<feature type="transmembrane region" description="Helical" evidence="6">
    <location>
        <begin position="73"/>
        <end position="95"/>
    </location>
</feature>
<dbReference type="Proteomes" id="UP000005233">
    <property type="component" value="Chromosome"/>
</dbReference>
<dbReference type="CDD" id="cd00075">
    <property type="entry name" value="HATPase"/>
    <property type="match status" value="1"/>
</dbReference>
<reference evidence="10 11" key="1">
    <citation type="journal article" date="2012" name="J. Bacteriol.">
        <title>Complete genome sequence of a thermophilic methanogen, Methanocella conradii HZ254, isolated from Chinese rice field soil.</title>
        <authorList>
            <person name="Lu Z."/>
            <person name="Lu Y."/>
        </authorList>
    </citation>
    <scope>NUCLEOTIDE SEQUENCE [LARGE SCALE GENOMIC DNA]</scope>
    <source>
        <strain evidence="11">DSM 24694 / JCM 17849 / CGMCC 1.5162 / HZ254</strain>
    </source>
</reference>
<evidence type="ECO:0000256" key="4">
    <source>
        <dbReference type="ARBA" id="ARBA00022777"/>
    </source>
</evidence>
<feature type="transmembrane region" description="Helical" evidence="6">
    <location>
        <begin position="12"/>
        <end position="34"/>
    </location>
</feature>
<keyword evidence="6" id="KW-1133">Transmembrane helix</keyword>
<dbReference type="Pfam" id="PF13426">
    <property type="entry name" value="PAS_9"/>
    <property type="match status" value="1"/>
</dbReference>
<dbReference type="PROSITE" id="PS50109">
    <property type="entry name" value="HIS_KIN"/>
    <property type="match status" value="1"/>
</dbReference>
<feature type="transmembrane region" description="Helical" evidence="6">
    <location>
        <begin position="234"/>
        <end position="256"/>
    </location>
</feature>
<keyword evidence="11" id="KW-1185">Reference proteome</keyword>
<dbReference type="SMART" id="SM00387">
    <property type="entry name" value="HATPase_c"/>
    <property type="match status" value="1"/>
</dbReference>
<evidence type="ECO:0000256" key="2">
    <source>
        <dbReference type="ARBA" id="ARBA00012438"/>
    </source>
</evidence>
<dbReference type="PANTHER" id="PTHR43711:SF1">
    <property type="entry name" value="HISTIDINE KINASE 1"/>
    <property type="match status" value="1"/>
</dbReference>
<evidence type="ECO:0000313" key="10">
    <source>
        <dbReference type="EMBL" id="AFD00847.1"/>
    </source>
</evidence>
<keyword evidence="6" id="KW-0812">Transmembrane</keyword>
<dbReference type="Pfam" id="PF02518">
    <property type="entry name" value="HATPase_c"/>
    <property type="match status" value="1"/>
</dbReference>
<dbReference type="InterPro" id="IPR000014">
    <property type="entry name" value="PAS"/>
</dbReference>
<evidence type="ECO:0000259" key="9">
    <source>
        <dbReference type="PROSITE" id="PS50113"/>
    </source>
</evidence>
<feature type="transmembrane region" description="Helical" evidence="6">
    <location>
        <begin position="101"/>
        <end position="124"/>
    </location>
</feature>
<dbReference type="STRING" id="1041930.Mtc_2109"/>
<evidence type="ECO:0000256" key="1">
    <source>
        <dbReference type="ARBA" id="ARBA00000085"/>
    </source>
</evidence>
<dbReference type="PANTHER" id="PTHR43711">
    <property type="entry name" value="TWO-COMPONENT HISTIDINE KINASE"/>
    <property type="match status" value="1"/>
</dbReference>
<feature type="transmembrane region" description="Helical" evidence="6">
    <location>
        <begin position="140"/>
        <end position="163"/>
    </location>
</feature>
<comment type="catalytic activity">
    <reaction evidence="1">
        <text>ATP + protein L-histidine = ADP + protein N-phospho-L-histidine.</text>
        <dbReference type="EC" id="2.7.13.3"/>
    </reaction>
</comment>
<accession>H8I829</accession>
<dbReference type="InterPro" id="IPR036890">
    <property type="entry name" value="HATPase_C_sf"/>
</dbReference>
<dbReference type="SUPFAM" id="SSF55785">
    <property type="entry name" value="PYP-like sensor domain (PAS domain)"/>
    <property type="match status" value="1"/>
</dbReference>
<feature type="domain" description="PAC" evidence="9">
    <location>
        <begin position="347"/>
        <end position="399"/>
    </location>
</feature>
<dbReference type="SUPFAM" id="SSF55874">
    <property type="entry name" value="ATPase domain of HSP90 chaperone/DNA topoisomerase II/histidine kinase"/>
    <property type="match status" value="1"/>
</dbReference>
<evidence type="ECO:0000256" key="6">
    <source>
        <dbReference type="SAM" id="Phobius"/>
    </source>
</evidence>
<evidence type="ECO:0000256" key="5">
    <source>
        <dbReference type="ARBA" id="ARBA00023012"/>
    </source>
</evidence>
<feature type="transmembrane region" description="Helical" evidence="6">
    <location>
        <begin position="40"/>
        <end position="61"/>
    </location>
</feature>
<evidence type="ECO:0000259" key="8">
    <source>
        <dbReference type="PROSITE" id="PS50112"/>
    </source>
</evidence>
<evidence type="ECO:0000313" key="11">
    <source>
        <dbReference type="Proteomes" id="UP000005233"/>
    </source>
</evidence>
<gene>
    <name evidence="10" type="ordered locus">Mtc_2109</name>
</gene>
<dbReference type="InterPro" id="IPR005467">
    <property type="entry name" value="His_kinase_dom"/>
</dbReference>
<dbReference type="InterPro" id="IPR003594">
    <property type="entry name" value="HATPase_dom"/>
</dbReference>
<keyword evidence="4 10" id="KW-0418">Kinase</keyword>
<evidence type="ECO:0000256" key="3">
    <source>
        <dbReference type="ARBA" id="ARBA00022679"/>
    </source>
</evidence>
<sequence>MDFNILKLNKHNLWVYALIGLQLLVLISIATFLMSAVGKLSLATAISTTIMFLLGLPLLILSYSSTADKKLKAVFFGLTGNLAILSASGIIWYVLSPTFGFEWLVLAAKALMVAGYVPLIYALIKAYSEDHEKLGRKAKIFIGFVNASCSLGILFFALTHLFEGDAFDIIVYTLASLADLAIIALAAALLTVNARATLRYIFSIVFCLMLLSLAGDSLNLIDALNAGPYSLSAYSSYFYDSMLLFTTAALLIYFLYQDFCNAEIVEANKRLSDARHAMNDLVMQMPDAACIFNRMGDAILANNSFLQVFGVRREDIIGKFNLFGHAYSLKCDVADKVELLKKGEAIFMERVKISLKAEAPSYISFKIFPTFSGDGAISSFIAICEDVTSSVKAEEELRQAKTLIELYIDLMGHDISNMNQIGMGYLELALETIDVKDDRRQLLVKPLEAMGNSSRLIDNVKKLRRANEGDMSLYPLDLGKVLREVIAEHGESPAREVAIEYDIAENAIVKANELLKDVFTNLVSNSIKHSGGSVRINIKLEPLDKGGKKHYRVTVEDNGPGIPDELKPIIFDRLWRGRNRAGGNGIGLYLVKALVDKFSGNITVEDRVPGDRKQGTRFIVTLPAA</sequence>
<dbReference type="KEGG" id="mez:Mtc_2109"/>
<dbReference type="PROSITE" id="PS50113">
    <property type="entry name" value="PAC"/>
    <property type="match status" value="1"/>
</dbReference>
<feature type="domain" description="PAS" evidence="8">
    <location>
        <begin position="274"/>
        <end position="319"/>
    </location>
</feature>
<feature type="transmembrane region" description="Helical" evidence="6">
    <location>
        <begin position="197"/>
        <end position="214"/>
    </location>
</feature>
<keyword evidence="3" id="KW-0808">Transferase</keyword>
<dbReference type="InterPro" id="IPR035965">
    <property type="entry name" value="PAS-like_dom_sf"/>
</dbReference>
<dbReference type="AlphaFoldDB" id="H8I829"/>
<dbReference type="HOGENOM" id="CLU_437214_0_0_2"/>
<dbReference type="GO" id="GO:0000160">
    <property type="term" value="P:phosphorelay signal transduction system"/>
    <property type="evidence" value="ECO:0007669"/>
    <property type="project" value="UniProtKB-KW"/>
</dbReference>
<protein>
    <recommendedName>
        <fullName evidence="2">histidine kinase</fullName>
        <ecNumber evidence="2">2.7.13.3</ecNumber>
    </recommendedName>
</protein>
<keyword evidence="6" id="KW-0472">Membrane</keyword>
<keyword evidence="5" id="KW-0902">Two-component regulatory system</keyword>
<dbReference type="eggNOG" id="arCOG06515">
    <property type="taxonomic scope" value="Archaea"/>
</dbReference>
<dbReference type="InterPro" id="IPR050736">
    <property type="entry name" value="Sensor_HK_Regulatory"/>
</dbReference>
<dbReference type="Gene3D" id="3.30.450.20">
    <property type="entry name" value="PAS domain"/>
    <property type="match status" value="1"/>
</dbReference>
<dbReference type="PRINTS" id="PR00344">
    <property type="entry name" value="BCTRLSENSOR"/>
</dbReference>
<dbReference type="PROSITE" id="PS50112">
    <property type="entry name" value="PAS"/>
    <property type="match status" value="1"/>
</dbReference>